<feature type="compositionally biased region" description="Polar residues" evidence="1">
    <location>
        <begin position="71"/>
        <end position="94"/>
    </location>
</feature>
<dbReference type="EMBL" id="JABSTV010001251">
    <property type="protein sequence ID" value="KAH7952091.1"/>
    <property type="molecule type" value="Genomic_DNA"/>
</dbReference>
<protein>
    <submittedName>
        <fullName evidence="2">Uncharacterized protein</fullName>
    </submittedName>
</protein>
<proteinExistence type="predicted"/>
<evidence type="ECO:0000256" key="1">
    <source>
        <dbReference type="SAM" id="MobiDB-lite"/>
    </source>
</evidence>
<sequence length="293" mass="30943">MGERRLVSSNATCTGVGLALRRACTSLFGNAMSYKVSGTALPATEFNPEEWSIVLNARTRLPRQQSKETEGTQSGKAASADGTQASKTKSVPSIPSTLDDTAVACLRLKGLPGLPVDDFKIVFRPSAGISLAQYNDGELWAVLVANSGLHSAAAENNVVCTNLPKTIFTVSTSCAGRVANYAKIRKLTLRGNKLVFHAYIAPPEEARPGLAPRITSGESPPANGPRKEHAAGHNRSNSNRSTSFSSTRSLSQASKTEIGPAESKALDETVAAKAKALDEMRHKAATSAPNPER</sequence>
<accession>A0A9D4PRZ9</accession>
<gene>
    <name evidence="2" type="ORF">HPB52_018305</name>
</gene>
<keyword evidence="3" id="KW-1185">Reference proteome</keyword>
<feature type="region of interest" description="Disordered" evidence="1">
    <location>
        <begin position="207"/>
        <end position="293"/>
    </location>
</feature>
<reference evidence="2" key="2">
    <citation type="submission" date="2021-09" db="EMBL/GenBank/DDBJ databases">
        <authorList>
            <person name="Jia N."/>
            <person name="Wang J."/>
            <person name="Shi W."/>
            <person name="Du L."/>
            <person name="Sun Y."/>
            <person name="Zhan W."/>
            <person name="Jiang J."/>
            <person name="Wang Q."/>
            <person name="Zhang B."/>
            <person name="Ji P."/>
            <person name="Sakyi L.B."/>
            <person name="Cui X."/>
            <person name="Yuan T."/>
            <person name="Jiang B."/>
            <person name="Yang W."/>
            <person name="Lam T.T.-Y."/>
            <person name="Chang Q."/>
            <person name="Ding S."/>
            <person name="Wang X."/>
            <person name="Zhu J."/>
            <person name="Ruan X."/>
            <person name="Zhao L."/>
            <person name="Wei J."/>
            <person name="Que T."/>
            <person name="Du C."/>
            <person name="Cheng J."/>
            <person name="Dai P."/>
            <person name="Han X."/>
            <person name="Huang E."/>
            <person name="Gao Y."/>
            <person name="Liu J."/>
            <person name="Shao H."/>
            <person name="Ye R."/>
            <person name="Li L."/>
            <person name="Wei W."/>
            <person name="Wang X."/>
            <person name="Wang C."/>
            <person name="Huo Q."/>
            <person name="Li W."/>
            <person name="Guo W."/>
            <person name="Chen H."/>
            <person name="Chen S."/>
            <person name="Zhou L."/>
            <person name="Zhou L."/>
            <person name="Ni X."/>
            <person name="Tian J."/>
            <person name="Zhou Y."/>
            <person name="Sheng Y."/>
            <person name="Liu T."/>
            <person name="Pan Y."/>
            <person name="Xia L."/>
            <person name="Li J."/>
            <person name="Zhao F."/>
            <person name="Cao W."/>
        </authorList>
    </citation>
    <scope>NUCLEOTIDE SEQUENCE</scope>
    <source>
        <strain evidence="2">Rsan-2018</strain>
        <tissue evidence="2">Larvae</tissue>
    </source>
</reference>
<reference evidence="2" key="1">
    <citation type="journal article" date="2020" name="Cell">
        <title>Large-Scale Comparative Analyses of Tick Genomes Elucidate Their Genetic Diversity and Vector Capacities.</title>
        <authorList>
            <consortium name="Tick Genome and Microbiome Consortium (TIGMIC)"/>
            <person name="Jia N."/>
            <person name="Wang J."/>
            <person name="Shi W."/>
            <person name="Du L."/>
            <person name="Sun Y."/>
            <person name="Zhan W."/>
            <person name="Jiang J.F."/>
            <person name="Wang Q."/>
            <person name="Zhang B."/>
            <person name="Ji P."/>
            <person name="Bell-Sakyi L."/>
            <person name="Cui X.M."/>
            <person name="Yuan T.T."/>
            <person name="Jiang B.G."/>
            <person name="Yang W.F."/>
            <person name="Lam T.T."/>
            <person name="Chang Q.C."/>
            <person name="Ding S.J."/>
            <person name="Wang X.J."/>
            <person name="Zhu J.G."/>
            <person name="Ruan X.D."/>
            <person name="Zhao L."/>
            <person name="Wei J.T."/>
            <person name="Ye R.Z."/>
            <person name="Que T.C."/>
            <person name="Du C.H."/>
            <person name="Zhou Y.H."/>
            <person name="Cheng J.X."/>
            <person name="Dai P.F."/>
            <person name="Guo W.B."/>
            <person name="Han X.H."/>
            <person name="Huang E.J."/>
            <person name="Li L.F."/>
            <person name="Wei W."/>
            <person name="Gao Y.C."/>
            <person name="Liu J.Z."/>
            <person name="Shao H.Z."/>
            <person name="Wang X."/>
            <person name="Wang C.C."/>
            <person name="Yang T.C."/>
            <person name="Huo Q.B."/>
            <person name="Li W."/>
            <person name="Chen H.Y."/>
            <person name="Chen S.E."/>
            <person name="Zhou L.G."/>
            <person name="Ni X.B."/>
            <person name="Tian J.H."/>
            <person name="Sheng Y."/>
            <person name="Liu T."/>
            <person name="Pan Y.S."/>
            <person name="Xia L.Y."/>
            <person name="Li J."/>
            <person name="Zhao F."/>
            <person name="Cao W.C."/>
        </authorList>
    </citation>
    <scope>NUCLEOTIDE SEQUENCE</scope>
    <source>
        <strain evidence="2">Rsan-2018</strain>
    </source>
</reference>
<feature type="region of interest" description="Disordered" evidence="1">
    <location>
        <begin position="58"/>
        <end position="94"/>
    </location>
</feature>
<evidence type="ECO:0000313" key="2">
    <source>
        <dbReference type="EMBL" id="KAH7952091.1"/>
    </source>
</evidence>
<organism evidence="2 3">
    <name type="scientific">Rhipicephalus sanguineus</name>
    <name type="common">Brown dog tick</name>
    <name type="synonym">Ixodes sanguineus</name>
    <dbReference type="NCBI Taxonomy" id="34632"/>
    <lineage>
        <taxon>Eukaryota</taxon>
        <taxon>Metazoa</taxon>
        <taxon>Ecdysozoa</taxon>
        <taxon>Arthropoda</taxon>
        <taxon>Chelicerata</taxon>
        <taxon>Arachnida</taxon>
        <taxon>Acari</taxon>
        <taxon>Parasitiformes</taxon>
        <taxon>Ixodida</taxon>
        <taxon>Ixodoidea</taxon>
        <taxon>Ixodidae</taxon>
        <taxon>Rhipicephalinae</taxon>
        <taxon>Rhipicephalus</taxon>
        <taxon>Rhipicephalus</taxon>
    </lineage>
</organism>
<name>A0A9D4PRZ9_RHISA</name>
<feature type="compositionally biased region" description="Low complexity" evidence="1">
    <location>
        <begin position="234"/>
        <end position="251"/>
    </location>
</feature>
<dbReference type="AlphaFoldDB" id="A0A9D4PRZ9"/>
<comment type="caution">
    <text evidence="2">The sequence shown here is derived from an EMBL/GenBank/DDBJ whole genome shotgun (WGS) entry which is preliminary data.</text>
</comment>
<dbReference type="Proteomes" id="UP000821837">
    <property type="component" value="Chromosome 5"/>
</dbReference>
<evidence type="ECO:0000313" key="3">
    <source>
        <dbReference type="Proteomes" id="UP000821837"/>
    </source>
</evidence>